<dbReference type="InterPro" id="IPR019748">
    <property type="entry name" value="FERM_central"/>
</dbReference>
<evidence type="ECO:0000256" key="7">
    <source>
        <dbReference type="ARBA" id="ARBA00022777"/>
    </source>
</evidence>
<dbReference type="SUPFAM" id="SSF54236">
    <property type="entry name" value="Ubiquitin-like"/>
    <property type="match status" value="1"/>
</dbReference>
<dbReference type="InterPro" id="IPR000719">
    <property type="entry name" value="Prot_kinase_dom"/>
</dbReference>
<keyword evidence="7" id="KW-0418">Kinase</keyword>
<dbReference type="Gene3D" id="1.10.510.10">
    <property type="entry name" value="Transferase(Phosphotransferase) domain 1"/>
    <property type="match status" value="1"/>
</dbReference>
<feature type="domain" description="Protein kinase" evidence="16">
    <location>
        <begin position="387"/>
        <end position="626"/>
    </location>
</feature>
<dbReference type="GO" id="GO:0008284">
    <property type="term" value="P:positive regulation of cell population proliferation"/>
    <property type="evidence" value="ECO:0007669"/>
    <property type="project" value="UniProtKB-ARBA"/>
</dbReference>
<evidence type="ECO:0000256" key="14">
    <source>
        <dbReference type="PROSITE-ProRule" id="PRU10141"/>
    </source>
</evidence>
<dbReference type="PANTHER" id="PTHR24418">
    <property type="entry name" value="TYROSINE-PROTEIN KINASE"/>
    <property type="match status" value="1"/>
</dbReference>
<dbReference type="Gene3D" id="2.30.29.30">
    <property type="entry name" value="Pleckstrin-homology domain (PH domain)/Phosphotyrosine-binding domain (PTB)"/>
    <property type="match status" value="1"/>
</dbReference>
<dbReference type="PROSITE" id="PS00109">
    <property type="entry name" value="PROTEIN_KINASE_TYR"/>
    <property type="match status" value="1"/>
</dbReference>
<gene>
    <name evidence="18" type="ORF">AB6A40_001456</name>
</gene>
<dbReference type="InterPro" id="IPR014352">
    <property type="entry name" value="FERM/acyl-CoA-bd_prot_sf"/>
</dbReference>
<evidence type="ECO:0000256" key="12">
    <source>
        <dbReference type="ARBA" id="ARBA00023273"/>
    </source>
</evidence>
<feature type="compositionally biased region" description="Low complexity" evidence="15">
    <location>
        <begin position="348"/>
        <end position="369"/>
    </location>
</feature>
<dbReference type="InterPro" id="IPR011009">
    <property type="entry name" value="Kinase-like_dom_sf"/>
</dbReference>
<dbReference type="Gene3D" id="1.20.80.10">
    <property type="match status" value="1"/>
</dbReference>
<evidence type="ECO:0000256" key="9">
    <source>
        <dbReference type="ARBA" id="ARBA00022949"/>
    </source>
</evidence>
<dbReference type="SUPFAM" id="SSF47031">
    <property type="entry name" value="Second domain of FERM"/>
    <property type="match status" value="1"/>
</dbReference>
<evidence type="ECO:0000256" key="6">
    <source>
        <dbReference type="ARBA" id="ARBA00022741"/>
    </source>
</evidence>
<dbReference type="InterPro" id="IPR011993">
    <property type="entry name" value="PH-like_dom_sf"/>
</dbReference>
<dbReference type="InterPro" id="IPR049385">
    <property type="entry name" value="FAK1-like_FERM_C"/>
</dbReference>
<evidence type="ECO:0000313" key="19">
    <source>
        <dbReference type="Proteomes" id="UP001608902"/>
    </source>
</evidence>
<keyword evidence="11" id="KW-0829">Tyrosine-protein kinase</keyword>
<dbReference type="PRINTS" id="PR00109">
    <property type="entry name" value="TYRKINASE"/>
</dbReference>
<feature type="binding site" evidence="14">
    <location>
        <position position="419"/>
    </location>
    <ligand>
        <name>ATP</name>
        <dbReference type="ChEBI" id="CHEBI:30616"/>
    </ligand>
</feature>
<comment type="catalytic activity">
    <reaction evidence="13">
        <text>L-tyrosyl-[protein] + ATP = O-phospho-L-tyrosyl-[protein] + ADP + H(+)</text>
        <dbReference type="Rhea" id="RHEA:10596"/>
        <dbReference type="Rhea" id="RHEA-COMP:10136"/>
        <dbReference type="Rhea" id="RHEA-COMP:20101"/>
        <dbReference type="ChEBI" id="CHEBI:15378"/>
        <dbReference type="ChEBI" id="CHEBI:30616"/>
        <dbReference type="ChEBI" id="CHEBI:46858"/>
        <dbReference type="ChEBI" id="CHEBI:61978"/>
        <dbReference type="ChEBI" id="CHEBI:456216"/>
        <dbReference type="EC" id="2.7.10.1"/>
    </reaction>
</comment>
<evidence type="ECO:0000256" key="3">
    <source>
        <dbReference type="ARBA" id="ARBA00004413"/>
    </source>
</evidence>
<keyword evidence="19" id="KW-1185">Reference proteome</keyword>
<evidence type="ECO:0000259" key="16">
    <source>
        <dbReference type="PROSITE" id="PS50011"/>
    </source>
</evidence>
<evidence type="ECO:0000256" key="10">
    <source>
        <dbReference type="ARBA" id="ARBA00023136"/>
    </source>
</evidence>
<dbReference type="CDD" id="cd14473">
    <property type="entry name" value="FERM_B-lobe"/>
    <property type="match status" value="1"/>
</dbReference>
<dbReference type="EC" id="2.7.10.1" evidence="4"/>
<proteinExistence type="predicted"/>
<dbReference type="FunFam" id="1.10.510.10:FF:001512">
    <property type="entry name" value="Receptor tyrosine-protein kinase erbB-2"/>
    <property type="match status" value="1"/>
</dbReference>
<reference evidence="18 19" key="1">
    <citation type="submission" date="2024-08" db="EMBL/GenBank/DDBJ databases">
        <title>Gnathostoma spinigerum genome.</title>
        <authorList>
            <person name="Gonzalez-Bertolin B."/>
            <person name="Monzon S."/>
            <person name="Zaballos A."/>
            <person name="Jimenez P."/>
            <person name="Dekumyoy P."/>
            <person name="Varona S."/>
            <person name="Cuesta I."/>
            <person name="Sumanam S."/>
            <person name="Adisakwattana P."/>
            <person name="Gasser R.B."/>
            <person name="Hernandez-Gonzalez A."/>
            <person name="Young N.D."/>
            <person name="Perteguer M.J."/>
        </authorList>
    </citation>
    <scope>NUCLEOTIDE SEQUENCE [LARGE SCALE GENOMIC DNA]</scope>
    <source>
        <strain evidence="18">AL3</strain>
        <tissue evidence="18">Liver</tissue>
    </source>
</reference>
<dbReference type="GO" id="GO:0042995">
    <property type="term" value="C:cell projection"/>
    <property type="evidence" value="ECO:0007669"/>
    <property type="project" value="UniProtKB-SubCell"/>
</dbReference>
<dbReference type="InterPro" id="IPR041390">
    <property type="entry name" value="FADK_N"/>
</dbReference>
<dbReference type="Gene3D" id="3.10.20.90">
    <property type="entry name" value="Phosphatidylinositol 3-kinase Catalytic Subunit, Chain A, domain 1"/>
    <property type="match status" value="1"/>
</dbReference>
<keyword evidence="12" id="KW-0966">Cell projection</keyword>
<evidence type="ECO:0000256" key="5">
    <source>
        <dbReference type="ARBA" id="ARBA00022679"/>
    </source>
</evidence>
<dbReference type="PROSITE" id="PS50057">
    <property type="entry name" value="FERM_3"/>
    <property type="match status" value="1"/>
</dbReference>
<dbReference type="EMBL" id="JBGFUD010000545">
    <property type="protein sequence ID" value="MFH4974747.1"/>
    <property type="molecule type" value="Genomic_DNA"/>
</dbReference>
<dbReference type="GO" id="GO:0048680">
    <property type="term" value="P:positive regulation of axon regeneration"/>
    <property type="evidence" value="ECO:0007669"/>
    <property type="project" value="UniProtKB-ARBA"/>
</dbReference>
<dbReference type="SUPFAM" id="SSF56112">
    <property type="entry name" value="Protein kinase-like (PK-like)"/>
    <property type="match status" value="1"/>
</dbReference>
<dbReference type="SMART" id="SM00295">
    <property type="entry name" value="B41"/>
    <property type="match status" value="1"/>
</dbReference>
<dbReference type="Gene3D" id="3.30.200.20">
    <property type="entry name" value="Phosphorylase Kinase, domain 1"/>
    <property type="match status" value="1"/>
</dbReference>
<evidence type="ECO:0000313" key="18">
    <source>
        <dbReference type="EMBL" id="MFH4974747.1"/>
    </source>
</evidence>
<comment type="caution">
    <text evidence="18">The sequence shown here is derived from an EMBL/GenBank/DDBJ whole genome shotgun (WGS) entry which is preliminary data.</text>
</comment>
<dbReference type="SUPFAM" id="SSF50729">
    <property type="entry name" value="PH domain-like"/>
    <property type="match status" value="1"/>
</dbReference>
<dbReference type="InterPro" id="IPR019749">
    <property type="entry name" value="Band_41_domain"/>
</dbReference>
<dbReference type="InterPro" id="IPR001245">
    <property type="entry name" value="Ser-Thr/Tyr_kinase_cat_dom"/>
</dbReference>
<dbReference type="Pfam" id="PF00373">
    <property type="entry name" value="FERM_M"/>
    <property type="match status" value="1"/>
</dbReference>
<evidence type="ECO:0000256" key="11">
    <source>
        <dbReference type="ARBA" id="ARBA00023137"/>
    </source>
</evidence>
<dbReference type="InterPro" id="IPR017441">
    <property type="entry name" value="Protein_kinase_ATP_BS"/>
</dbReference>
<keyword evidence="9" id="KW-0965">Cell junction</keyword>
<dbReference type="Proteomes" id="UP001608902">
    <property type="component" value="Unassembled WGS sequence"/>
</dbReference>
<dbReference type="InterPro" id="IPR020635">
    <property type="entry name" value="Tyr_kinase_cat_dom"/>
</dbReference>
<comment type="subcellular location">
    <subcellularLocation>
        <location evidence="1">Cell junction</location>
        <location evidence="1">Focal adhesion</location>
    </subcellularLocation>
    <subcellularLocation>
        <location evidence="3">Cell membrane</location>
        <topology evidence="3">Peripheral membrane protein</topology>
        <orientation evidence="3">Cytoplasmic side</orientation>
    </subcellularLocation>
    <subcellularLocation>
        <location evidence="2">Cell projection</location>
    </subcellularLocation>
</comment>
<evidence type="ECO:0000256" key="4">
    <source>
        <dbReference type="ARBA" id="ARBA00011902"/>
    </source>
</evidence>
<name>A0ABD6EDH1_9BILA</name>
<dbReference type="InterPro" id="IPR029071">
    <property type="entry name" value="Ubiquitin-like_domsf"/>
</dbReference>
<feature type="region of interest" description="Disordered" evidence="15">
    <location>
        <begin position="347"/>
        <end position="372"/>
    </location>
</feature>
<evidence type="ECO:0000256" key="15">
    <source>
        <dbReference type="SAM" id="MobiDB-lite"/>
    </source>
</evidence>
<protein>
    <recommendedName>
        <fullName evidence="4">receptor protein-tyrosine kinase</fullName>
        <ecNumber evidence="4">2.7.10.1</ecNumber>
    </recommendedName>
</protein>
<dbReference type="PROSITE" id="PS00107">
    <property type="entry name" value="PROTEIN_KINASE_ATP"/>
    <property type="match status" value="1"/>
</dbReference>
<dbReference type="Pfam" id="PF18038">
    <property type="entry name" value="FERM_N_2"/>
    <property type="match status" value="1"/>
</dbReference>
<dbReference type="SMART" id="SM00219">
    <property type="entry name" value="TyrKc"/>
    <property type="match status" value="1"/>
</dbReference>
<dbReference type="InterPro" id="IPR035963">
    <property type="entry name" value="FERM_2"/>
</dbReference>
<dbReference type="AlphaFoldDB" id="A0ABD6EDH1"/>
<dbReference type="Pfam" id="PF07714">
    <property type="entry name" value="PK_Tyr_Ser-Thr"/>
    <property type="match status" value="1"/>
</dbReference>
<dbReference type="GO" id="GO:0005524">
    <property type="term" value="F:ATP binding"/>
    <property type="evidence" value="ECO:0007669"/>
    <property type="project" value="UniProtKB-UniRule"/>
</dbReference>
<keyword evidence="8 14" id="KW-0067">ATP-binding</keyword>
<evidence type="ECO:0000259" key="17">
    <source>
        <dbReference type="PROSITE" id="PS50057"/>
    </source>
</evidence>
<dbReference type="GO" id="GO:0061564">
    <property type="term" value="P:axon development"/>
    <property type="evidence" value="ECO:0007669"/>
    <property type="project" value="UniProtKB-ARBA"/>
</dbReference>
<dbReference type="GO" id="GO:0005925">
    <property type="term" value="C:focal adhesion"/>
    <property type="evidence" value="ECO:0007669"/>
    <property type="project" value="UniProtKB-SubCell"/>
</dbReference>
<keyword evidence="10" id="KW-0472">Membrane</keyword>
<accession>A0ABD6EDH1</accession>
<keyword evidence="6 14" id="KW-0547">Nucleotide-binding</keyword>
<dbReference type="GO" id="GO:0005886">
    <property type="term" value="C:plasma membrane"/>
    <property type="evidence" value="ECO:0007669"/>
    <property type="project" value="UniProtKB-SubCell"/>
</dbReference>
<evidence type="ECO:0000256" key="2">
    <source>
        <dbReference type="ARBA" id="ARBA00004316"/>
    </source>
</evidence>
<dbReference type="GO" id="GO:0004714">
    <property type="term" value="F:transmembrane receptor protein tyrosine kinase activity"/>
    <property type="evidence" value="ECO:0007669"/>
    <property type="project" value="UniProtKB-EC"/>
</dbReference>
<keyword evidence="5" id="KW-0808">Transferase</keyword>
<dbReference type="Pfam" id="PF21477">
    <property type="entry name" value="FERM_C_FAK1"/>
    <property type="match status" value="1"/>
</dbReference>
<evidence type="ECO:0000256" key="13">
    <source>
        <dbReference type="ARBA" id="ARBA00051243"/>
    </source>
</evidence>
<dbReference type="InterPro" id="IPR050198">
    <property type="entry name" value="Non-receptor_tyrosine_kinases"/>
</dbReference>
<evidence type="ECO:0000256" key="8">
    <source>
        <dbReference type="ARBA" id="ARBA00022840"/>
    </source>
</evidence>
<dbReference type="InterPro" id="IPR000299">
    <property type="entry name" value="FERM_domain"/>
</dbReference>
<evidence type="ECO:0000256" key="1">
    <source>
        <dbReference type="ARBA" id="ARBA00004246"/>
    </source>
</evidence>
<feature type="domain" description="FERM" evidence="17">
    <location>
        <begin position="5"/>
        <end position="328"/>
    </location>
</feature>
<dbReference type="InterPro" id="IPR008266">
    <property type="entry name" value="Tyr_kinase_AS"/>
</dbReference>
<organism evidence="18 19">
    <name type="scientific">Gnathostoma spinigerum</name>
    <dbReference type="NCBI Taxonomy" id="75299"/>
    <lineage>
        <taxon>Eukaryota</taxon>
        <taxon>Metazoa</taxon>
        <taxon>Ecdysozoa</taxon>
        <taxon>Nematoda</taxon>
        <taxon>Chromadorea</taxon>
        <taxon>Rhabditida</taxon>
        <taxon>Spirurina</taxon>
        <taxon>Gnathostomatomorpha</taxon>
        <taxon>Gnathostomatoidea</taxon>
        <taxon>Gnathostomatidae</taxon>
        <taxon>Gnathostoma</taxon>
    </lineage>
</organism>
<dbReference type="PROSITE" id="PS50011">
    <property type="entry name" value="PROTEIN_KINASE_DOM"/>
    <property type="match status" value="1"/>
</dbReference>
<sequence length="626" mass="71483">MNDSDIIEVYLPDGNVKNVRYDFGTTVQRIIDVVLSGLHIDRVSRAHFALCLMQVPFTQSPSNNECFWLHPHLTMRHIYGKYFSDSLLLRPQLCFSLRLRFIPTNLQEMYQTQMDAFMFLHDQILADYATQISWKLPIETAIELAALQIRSRLGSITQCTVERSIDFDELEYQGFLIKVLPESIHANMKPKALRKALIAGVKRNASLSPIKCILRFLNILLKIAPFDVEIFRVCLGCGWTTPIDIYIGQRCGISYKKDNLLMQTPLTELSYIVDIILKRLNSTSDMAVVQLRLTGSPQPMLITVPTMTIGESLAHLLNGYQFLLCQQSFVWHPPELMVKWPRRDELVSENSEGNSNEKSSDDMPQSSSSELLTPGGHSLISVDRSNVTLDELLGDGQFGNVYRGTYSPKGGSPRMVAIKVCKIESDPSDMQSFLEEACVMRRFHHTHIIRLLGICMEVPVWLIMELAPLGELRQYLIHKKTSVDLSIQILFSHQLSLAIAYLHSHKFVHRDIAARNVLVSSHHCVKLSDFGLSRSVDENSFYTSTSGKLPIKWMAPESINFRRFSTATDVWMFGVCIWEILMYGVKPWQGVKNHDVILRLEDNERLRMPANCPSVLYELLKSIYRH</sequence>